<dbReference type="InterPro" id="IPR013108">
    <property type="entry name" value="Amidohydro_3"/>
</dbReference>
<dbReference type="Gene3D" id="3.10.310.70">
    <property type="match status" value="1"/>
</dbReference>
<dbReference type="OrthoDB" id="3173428at2"/>
<evidence type="ECO:0000313" key="2">
    <source>
        <dbReference type="EMBL" id="RZU11190.1"/>
    </source>
</evidence>
<dbReference type="Pfam" id="PF07969">
    <property type="entry name" value="Amidohydro_3"/>
    <property type="match status" value="1"/>
</dbReference>
<accession>A0A4Q7WMD6</accession>
<dbReference type="SUPFAM" id="SSF51338">
    <property type="entry name" value="Composite domain of metallo-dependent hydrolases"/>
    <property type="match status" value="1"/>
</dbReference>
<dbReference type="RefSeq" id="WP_130447665.1">
    <property type="nucleotide sequence ID" value="NZ_SHKR01000015.1"/>
</dbReference>
<dbReference type="CDD" id="cd01300">
    <property type="entry name" value="YtcJ_like"/>
    <property type="match status" value="1"/>
</dbReference>
<dbReference type="InterPro" id="IPR032466">
    <property type="entry name" value="Metal_Hydrolase"/>
</dbReference>
<dbReference type="Proteomes" id="UP000292027">
    <property type="component" value="Unassembled WGS sequence"/>
</dbReference>
<gene>
    <name evidence="2" type="ORF">EV645_6350</name>
</gene>
<comment type="caution">
    <text evidence="2">The sequence shown here is derived from an EMBL/GenBank/DDBJ whole genome shotgun (WGS) entry which is preliminary data.</text>
</comment>
<dbReference type="SUPFAM" id="SSF51556">
    <property type="entry name" value="Metallo-dependent hydrolases"/>
    <property type="match status" value="1"/>
</dbReference>
<reference evidence="2 3" key="1">
    <citation type="journal article" date="2015" name="Stand. Genomic Sci.">
        <title>Genomic Encyclopedia of Bacterial and Archaeal Type Strains, Phase III: the genomes of soil and plant-associated and newly described type strains.</title>
        <authorList>
            <person name="Whitman W.B."/>
            <person name="Woyke T."/>
            <person name="Klenk H.P."/>
            <person name="Zhou Y."/>
            <person name="Lilburn T.G."/>
            <person name="Beck B.J."/>
            <person name="De Vos P."/>
            <person name="Vandamme P."/>
            <person name="Eisen J.A."/>
            <person name="Garrity G."/>
            <person name="Hugenholtz P."/>
            <person name="Kyrpides N.C."/>
        </authorList>
    </citation>
    <scope>NUCLEOTIDE SEQUENCE [LARGE SCALE GENOMIC DNA]</scope>
    <source>
        <strain evidence="2 3">VKM Ac-2540</strain>
    </source>
</reference>
<dbReference type="GO" id="GO:0016810">
    <property type="term" value="F:hydrolase activity, acting on carbon-nitrogen (but not peptide) bonds"/>
    <property type="evidence" value="ECO:0007669"/>
    <property type="project" value="InterPro"/>
</dbReference>
<protein>
    <recommendedName>
        <fullName evidence="1">Amidohydrolase 3 domain-containing protein</fullName>
    </recommendedName>
</protein>
<evidence type="ECO:0000259" key="1">
    <source>
        <dbReference type="Pfam" id="PF07969"/>
    </source>
</evidence>
<organism evidence="2 3">
    <name type="scientific">Kribbella rubisoli</name>
    <dbReference type="NCBI Taxonomy" id="3075929"/>
    <lineage>
        <taxon>Bacteria</taxon>
        <taxon>Bacillati</taxon>
        <taxon>Actinomycetota</taxon>
        <taxon>Actinomycetes</taxon>
        <taxon>Propionibacteriales</taxon>
        <taxon>Kribbellaceae</taxon>
        <taxon>Kribbella</taxon>
    </lineage>
</organism>
<sequence>MTTPSPQAEAVDLVVYGGIVWTADPHRPLASALAVAGDRIVRVGDDAEILQLAGETTEVLDLAGRMVCPGFIDAHTHFENAVDWYFQVALTDVNDQARLEERVAATAARLTPGVWITGGDLGDFASTRGDDVTLLEPDLAAIDALTPDNPLLIRRADHQYFANSKALGVANIDRGTPDPRGGRYGRDAGGNLTGMLYGQAGEFVHRLVTPMSLEQKLLGARGVMAELNAVGITSIHDIARLPAVTEETIPPVFLERSFSNAQIFRTLADRGELSVRVYAFLPLDTHDRLAGHGVTPQAGDEWLRFGALKIFVDSGAMLPPFDPADAPGTGLTDGWSYRFVGEERLAELVLAGDAAGFDIGVHVQGDRGCRIAIDAFERAAHLNEPRDRRHRLIHAWHLADDDFARAGKLGLVADVTPDQLLLYSTNLDRAIGPARAANAFAWRRMIDSDVTVNLVSDLPGAFNKSHVAEFDPLRNMYAAITRTSGDSPQDDPFHPDQAITVDEALLAYTANPAYSAHEEAVKGSLTPGKLADFIILTEDIRTGGPETLLRATVARTYLAGRLVHSAD</sequence>
<dbReference type="PANTHER" id="PTHR22642">
    <property type="entry name" value="IMIDAZOLONEPROPIONASE"/>
    <property type="match status" value="1"/>
</dbReference>
<dbReference type="InterPro" id="IPR011059">
    <property type="entry name" value="Metal-dep_hydrolase_composite"/>
</dbReference>
<dbReference type="PANTHER" id="PTHR22642:SF2">
    <property type="entry name" value="PROTEIN LONG AFTER FAR-RED 3"/>
    <property type="match status" value="1"/>
</dbReference>
<feature type="domain" description="Amidohydrolase 3" evidence="1">
    <location>
        <begin position="58"/>
        <end position="564"/>
    </location>
</feature>
<dbReference type="Gene3D" id="2.30.40.10">
    <property type="entry name" value="Urease, subunit C, domain 1"/>
    <property type="match status" value="1"/>
</dbReference>
<dbReference type="AlphaFoldDB" id="A0A4Q7WMD6"/>
<dbReference type="InterPro" id="IPR033932">
    <property type="entry name" value="YtcJ-like"/>
</dbReference>
<name>A0A4Q7WMD6_9ACTN</name>
<dbReference type="Gene3D" id="3.20.20.140">
    <property type="entry name" value="Metal-dependent hydrolases"/>
    <property type="match status" value="1"/>
</dbReference>
<evidence type="ECO:0000313" key="3">
    <source>
        <dbReference type="Proteomes" id="UP000292027"/>
    </source>
</evidence>
<proteinExistence type="predicted"/>
<keyword evidence="3" id="KW-1185">Reference proteome</keyword>
<dbReference type="EMBL" id="SHKR01000015">
    <property type="protein sequence ID" value="RZU11190.1"/>
    <property type="molecule type" value="Genomic_DNA"/>
</dbReference>